<reference evidence="3" key="1">
    <citation type="journal article" date="2019" name="Int. J. Syst. Evol. Microbiol.">
        <title>The Global Catalogue of Microorganisms (GCM) 10K type strain sequencing project: providing services to taxonomists for standard genome sequencing and annotation.</title>
        <authorList>
            <consortium name="The Broad Institute Genomics Platform"/>
            <consortium name="The Broad Institute Genome Sequencing Center for Infectious Disease"/>
            <person name="Wu L."/>
            <person name="Ma J."/>
        </authorList>
    </citation>
    <scope>NUCLEOTIDE SEQUENCE [LARGE SCALE GENOMIC DNA]</scope>
    <source>
        <strain evidence="3">JCM 17460</strain>
    </source>
</reference>
<gene>
    <name evidence="2" type="ORF">GCM10022263_21960</name>
</gene>
<dbReference type="PANTHER" id="PTHR35585:SF1">
    <property type="entry name" value="HHE DOMAIN PROTEIN (AFU_ORTHOLOGUE AFUA_4G00730)"/>
    <property type="match status" value="1"/>
</dbReference>
<name>A0ABP6VHF9_9ACTN</name>
<dbReference type="EMBL" id="BAABBB010000009">
    <property type="protein sequence ID" value="GAA3533175.1"/>
    <property type="molecule type" value="Genomic_DNA"/>
</dbReference>
<proteinExistence type="predicted"/>
<keyword evidence="3" id="KW-1185">Reference proteome</keyword>
<protein>
    <submittedName>
        <fullName evidence="2">Hemerythrin domain-containing protein</fullName>
    </submittedName>
</protein>
<dbReference type="RefSeq" id="WP_218236228.1">
    <property type="nucleotide sequence ID" value="NZ_BAABBB010000009.1"/>
</dbReference>
<evidence type="ECO:0000259" key="1">
    <source>
        <dbReference type="Pfam" id="PF01814"/>
    </source>
</evidence>
<dbReference type="Pfam" id="PF01814">
    <property type="entry name" value="Hemerythrin"/>
    <property type="match status" value="1"/>
</dbReference>
<dbReference type="PANTHER" id="PTHR35585">
    <property type="entry name" value="HHE DOMAIN PROTEIN (AFU_ORTHOLOGUE AFUA_4G00730)"/>
    <property type="match status" value="1"/>
</dbReference>
<evidence type="ECO:0000313" key="3">
    <source>
        <dbReference type="Proteomes" id="UP001500301"/>
    </source>
</evidence>
<dbReference type="Proteomes" id="UP001500301">
    <property type="component" value="Unassembled WGS sequence"/>
</dbReference>
<feature type="domain" description="Hemerythrin-like" evidence="1">
    <location>
        <begin position="6"/>
        <end position="121"/>
    </location>
</feature>
<evidence type="ECO:0000313" key="2">
    <source>
        <dbReference type="EMBL" id="GAA3533175.1"/>
    </source>
</evidence>
<accession>A0ABP6VHF9</accession>
<dbReference type="InterPro" id="IPR012312">
    <property type="entry name" value="Hemerythrin-like"/>
</dbReference>
<organism evidence="2 3">
    <name type="scientific">Nocardioides daeguensis</name>
    <dbReference type="NCBI Taxonomy" id="908359"/>
    <lineage>
        <taxon>Bacteria</taxon>
        <taxon>Bacillati</taxon>
        <taxon>Actinomycetota</taxon>
        <taxon>Actinomycetes</taxon>
        <taxon>Propionibacteriales</taxon>
        <taxon>Nocardioidaceae</taxon>
        <taxon>Nocardioides</taxon>
    </lineage>
</organism>
<sequence>MADKNVVELLTDQHRHIEKLFDEVHSTTDADERTRAFDELRRMLSVHEAAEEIVTHPSATRHGYGDVVEARQAEEHEAKKLLSSLDGMDTTSPHFAAGLARLREAVLAHARNEEELEFPLLLADAAPGELERMAAAVKAVERVAPTHPHPRAGESAVVNAAVGPLAALVDKVRDAARSAMA</sequence>
<comment type="caution">
    <text evidence="2">The sequence shown here is derived from an EMBL/GenBank/DDBJ whole genome shotgun (WGS) entry which is preliminary data.</text>
</comment>